<organism evidence="1 2">
    <name type="scientific">Cronobacter sakazakii (strain ATCC BAA-894)</name>
    <name type="common">Enterobacter sakazakii</name>
    <dbReference type="NCBI Taxonomy" id="290339"/>
    <lineage>
        <taxon>Bacteria</taxon>
        <taxon>Pseudomonadati</taxon>
        <taxon>Pseudomonadota</taxon>
        <taxon>Gammaproteobacteria</taxon>
        <taxon>Enterobacterales</taxon>
        <taxon>Enterobacteriaceae</taxon>
        <taxon>Cronobacter</taxon>
    </lineage>
</organism>
<accession>A7MKJ8</accession>
<dbReference type="EMBL" id="CP000783">
    <property type="protein sequence ID" value="ABU79560.1"/>
    <property type="molecule type" value="Genomic_DNA"/>
</dbReference>
<keyword evidence="2" id="KW-1185">Reference proteome</keyword>
<proteinExistence type="predicted"/>
<dbReference type="HOGENOM" id="CLU_2600166_0_0_6"/>
<name>A7MKJ8_CROS8</name>
<dbReference type="KEGG" id="esa:ESA_04381"/>
<evidence type="ECO:0000313" key="2">
    <source>
        <dbReference type="Proteomes" id="UP000000260"/>
    </source>
</evidence>
<sequence>MDKSVGVRTVQAAFQTVKHHQTRFMTRLVRVFAKRQVNKIAVRQIQTLPVRLKLQTAAQHARQHGLQVWIADSRHWLKV</sequence>
<reference evidence="1 2" key="1">
    <citation type="journal article" date="2010" name="PLoS ONE">
        <title>Genome sequence of Cronobacter sakazakii BAA-894 and comparative genomic hybridization analysis with other Cronobacter species.</title>
        <authorList>
            <person name="Kucerova E."/>
            <person name="Clifton S.W."/>
            <person name="Xia X.Q."/>
            <person name="Long F."/>
            <person name="Porwollik S."/>
            <person name="Fulton L."/>
            <person name="Fronick C."/>
            <person name="Minx P."/>
            <person name="Kyung K."/>
            <person name="Warren W."/>
            <person name="Fulton R."/>
            <person name="Feng D."/>
            <person name="Wollam A."/>
            <person name="Shah N."/>
            <person name="Bhonagiri V."/>
            <person name="Nash W.E."/>
            <person name="Hallsworth-Pepin K."/>
            <person name="Wilson R.K."/>
            <person name="McClelland M."/>
            <person name="Forsythe S.J."/>
        </authorList>
    </citation>
    <scope>NUCLEOTIDE SEQUENCE [LARGE SCALE GENOMIC DNA]</scope>
    <source>
        <strain evidence="1 2">ATCC BAA-894</strain>
    </source>
</reference>
<evidence type="ECO:0000313" key="1">
    <source>
        <dbReference type="EMBL" id="ABU79560.1"/>
    </source>
</evidence>
<dbReference type="Proteomes" id="UP000000260">
    <property type="component" value="Chromosome"/>
</dbReference>
<protein>
    <submittedName>
        <fullName evidence="1">Uncharacterized protein</fullName>
    </submittedName>
</protein>
<gene>
    <name evidence="1" type="ordered locus">ESA_04381</name>
</gene>
<dbReference type="AlphaFoldDB" id="A7MKJ8"/>